<organism evidence="1 2">
    <name type="scientific">Rhizobium rhizoryzae</name>
    <dbReference type="NCBI Taxonomy" id="451876"/>
    <lineage>
        <taxon>Bacteria</taxon>
        <taxon>Pseudomonadati</taxon>
        <taxon>Pseudomonadota</taxon>
        <taxon>Alphaproteobacteria</taxon>
        <taxon>Hyphomicrobiales</taxon>
        <taxon>Rhizobiaceae</taxon>
        <taxon>Rhizobium/Agrobacterium group</taxon>
        <taxon>Rhizobium</taxon>
    </lineage>
</organism>
<name>A0A7W6PTD5_9HYPH</name>
<dbReference type="Gene3D" id="3.90.550.10">
    <property type="entry name" value="Spore Coat Polysaccharide Biosynthesis Protein SpsA, Chain A"/>
    <property type="match status" value="1"/>
</dbReference>
<dbReference type="RefSeq" id="WP_165130535.1">
    <property type="nucleotide sequence ID" value="NZ_CP049248.1"/>
</dbReference>
<sequence length="226" mass="25221">MPLAGPDLWTETFGFRPLVPVEGRPLLQVALDQRAWRGRLESRDYIFVVREVEGLEQLEQALRALWPECRIVRLSHLTGGALYSALAAMSLVAPDEPVIVDLADILFTEGPEDPEHLFKAQDWGAIVPVFQSTEPCYSYLEIEDGRVLRAREKQVISDHASAGVYMFASPQLYLTAAVHSLQQRDELSYRNLLFICPMVNGVIAAGREVLAPAIEAVQPVGKLFHI</sequence>
<dbReference type="EMBL" id="JACIEC010000014">
    <property type="protein sequence ID" value="MBB4145949.1"/>
    <property type="molecule type" value="Genomic_DNA"/>
</dbReference>
<evidence type="ECO:0000313" key="2">
    <source>
        <dbReference type="Proteomes" id="UP000519897"/>
    </source>
</evidence>
<proteinExistence type="predicted"/>
<protein>
    <submittedName>
        <fullName evidence="1">dTDP-glucose pyrophosphorylase</fullName>
    </submittedName>
</protein>
<evidence type="ECO:0000313" key="1">
    <source>
        <dbReference type="EMBL" id="MBB4145949.1"/>
    </source>
</evidence>
<dbReference type="AlphaFoldDB" id="A0A7W6PTD5"/>
<reference evidence="1 2" key="1">
    <citation type="submission" date="2020-08" db="EMBL/GenBank/DDBJ databases">
        <title>Genomic Encyclopedia of Type Strains, Phase IV (KMG-IV): sequencing the most valuable type-strain genomes for metagenomic binning, comparative biology and taxonomic classification.</title>
        <authorList>
            <person name="Goeker M."/>
        </authorList>
    </citation>
    <scope>NUCLEOTIDE SEQUENCE [LARGE SCALE GENOMIC DNA]</scope>
    <source>
        <strain evidence="1 2">DSM 29514</strain>
    </source>
</reference>
<gene>
    <name evidence="1" type="ORF">GGQ72_004515</name>
</gene>
<comment type="caution">
    <text evidence="1">The sequence shown here is derived from an EMBL/GenBank/DDBJ whole genome shotgun (WGS) entry which is preliminary data.</text>
</comment>
<accession>A0A7W6PTD5</accession>
<dbReference type="Proteomes" id="UP000519897">
    <property type="component" value="Unassembled WGS sequence"/>
</dbReference>
<keyword evidence="2" id="KW-1185">Reference proteome</keyword>
<dbReference type="InterPro" id="IPR029044">
    <property type="entry name" value="Nucleotide-diphossugar_trans"/>
</dbReference>
<dbReference type="SUPFAM" id="SSF53448">
    <property type="entry name" value="Nucleotide-diphospho-sugar transferases"/>
    <property type="match status" value="1"/>
</dbReference>